<dbReference type="Gene3D" id="3.30.40.10">
    <property type="entry name" value="Zinc/RING finger domain, C3HC4 (zinc finger)"/>
    <property type="match status" value="1"/>
</dbReference>
<keyword evidence="5" id="KW-0862">Zinc</keyword>
<evidence type="ECO:0000256" key="4">
    <source>
        <dbReference type="ARBA" id="ARBA00022771"/>
    </source>
</evidence>
<dbReference type="AlphaFoldDB" id="A0AAV1RFL3"/>
<evidence type="ECO:0000313" key="10">
    <source>
        <dbReference type="Proteomes" id="UP001314170"/>
    </source>
</evidence>
<keyword evidence="10" id="KW-1185">Reference proteome</keyword>
<feature type="region of interest" description="Disordered" evidence="7">
    <location>
        <begin position="100"/>
        <end position="122"/>
    </location>
</feature>
<organism evidence="9 10">
    <name type="scientific">Dovyalis caffra</name>
    <dbReference type="NCBI Taxonomy" id="77055"/>
    <lineage>
        <taxon>Eukaryota</taxon>
        <taxon>Viridiplantae</taxon>
        <taxon>Streptophyta</taxon>
        <taxon>Embryophyta</taxon>
        <taxon>Tracheophyta</taxon>
        <taxon>Spermatophyta</taxon>
        <taxon>Magnoliopsida</taxon>
        <taxon>eudicotyledons</taxon>
        <taxon>Gunneridae</taxon>
        <taxon>Pentapetalae</taxon>
        <taxon>rosids</taxon>
        <taxon>fabids</taxon>
        <taxon>Malpighiales</taxon>
        <taxon>Salicaceae</taxon>
        <taxon>Flacourtieae</taxon>
        <taxon>Dovyalis</taxon>
    </lineage>
</organism>
<evidence type="ECO:0000256" key="7">
    <source>
        <dbReference type="SAM" id="MobiDB-lite"/>
    </source>
</evidence>
<dbReference type="InterPro" id="IPR001841">
    <property type="entry name" value="Znf_RING"/>
</dbReference>
<feature type="domain" description="RING-type" evidence="8">
    <location>
        <begin position="213"/>
        <end position="254"/>
    </location>
</feature>
<dbReference type="Pfam" id="PF13639">
    <property type="entry name" value="zf-RING_2"/>
    <property type="match status" value="1"/>
</dbReference>
<evidence type="ECO:0000256" key="1">
    <source>
        <dbReference type="ARBA" id="ARBA00000900"/>
    </source>
</evidence>
<evidence type="ECO:0000313" key="9">
    <source>
        <dbReference type="EMBL" id="CAK7335203.1"/>
    </source>
</evidence>
<feature type="compositionally biased region" description="Polar residues" evidence="7">
    <location>
        <begin position="100"/>
        <end position="112"/>
    </location>
</feature>
<feature type="compositionally biased region" description="Acidic residues" evidence="7">
    <location>
        <begin position="113"/>
        <end position="122"/>
    </location>
</feature>
<dbReference type="GO" id="GO:0008270">
    <property type="term" value="F:zinc ion binding"/>
    <property type="evidence" value="ECO:0007669"/>
    <property type="project" value="UniProtKB-KW"/>
</dbReference>
<dbReference type="PROSITE" id="PS50089">
    <property type="entry name" value="ZF_RING_2"/>
    <property type="match status" value="1"/>
</dbReference>
<dbReference type="Proteomes" id="UP001314170">
    <property type="component" value="Unassembled WGS sequence"/>
</dbReference>
<evidence type="ECO:0000256" key="2">
    <source>
        <dbReference type="ARBA" id="ARBA00012483"/>
    </source>
</evidence>
<evidence type="ECO:0000256" key="6">
    <source>
        <dbReference type="PROSITE-ProRule" id="PRU00175"/>
    </source>
</evidence>
<evidence type="ECO:0000256" key="3">
    <source>
        <dbReference type="ARBA" id="ARBA00022723"/>
    </source>
</evidence>
<evidence type="ECO:0000256" key="5">
    <source>
        <dbReference type="ARBA" id="ARBA00022833"/>
    </source>
</evidence>
<evidence type="ECO:0000259" key="8">
    <source>
        <dbReference type="PROSITE" id="PS50089"/>
    </source>
</evidence>
<accession>A0AAV1RFL3</accession>
<dbReference type="GO" id="GO:0061630">
    <property type="term" value="F:ubiquitin protein ligase activity"/>
    <property type="evidence" value="ECO:0007669"/>
    <property type="project" value="UniProtKB-EC"/>
</dbReference>
<dbReference type="PANTHER" id="PTHR15710">
    <property type="entry name" value="E3 UBIQUITIN-PROTEIN LIGASE PRAJA"/>
    <property type="match status" value="1"/>
</dbReference>
<keyword evidence="4 6" id="KW-0863">Zinc-finger</keyword>
<sequence length="292" mass="33046">MSEFSSTPQEDPLHSVNTALSLSLTPASESCSGLDFDIRRSVDDFHSWNVDDSLYYESPSNYIDHYEFGFELTLGGNHSSSSGTRVDWYWDLNSSFNNGDTENMSSSSQSGDELQELEPENYESENLSDMVIDDLLEETSFVAHILEPSLHDLYEDLFFADLFADSELDTSFDPWVLPWVDSRRGLEAAESAGESLPSVALRKDDLKDGFGVCAICMNGVVEGEMVKRLPCSHYYHGECILPWLRIKNTCPVCRYELPVDRYELSSDDQEHESWNWQILAPPTLPSDLQGWS</sequence>
<dbReference type="GO" id="GO:0005737">
    <property type="term" value="C:cytoplasm"/>
    <property type="evidence" value="ECO:0007669"/>
    <property type="project" value="TreeGrafter"/>
</dbReference>
<dbReference type="SMART" id="SM00184">
    <property type="entry name" value="RING"/>
    <property type="match status" value="1"/>
</dbReference>
<dbReference type="EMBL" id="CAWUPB010000957">
    <property type="protein sequence ID" value="CAK7335203.1"/>
    <property type="molecule type" value="Genomic_DNA"/>
</dbReference>
<proteinExistence type="predicted"/>
<dbReference type="PANTHER" id="PTHR15710:SF108">
    <property type="entry name" value="OS03G0286100 PROTEIN"/>
    <property type="match status" value="1"/>
</dbReference>
<comment type="caution">
    <text evidence="9">The sequence shown here is derived from an EMBL/GenBank/DDBJ whole genome shotgun (WGS) entry which is preliminary data.</text>
</comment>
<dbReference type="EC" id="2.3.2.27" evidence="2"/>
<dbReference type="SUPFAM" id="SSF57850">
    <property type="entry name" value="RING/U-box"/>
    <property type="match status" value="1"/>
</dbReference>
<comment type="catalytic activity">
    <reaction evidence="1">
        <text>S-ubiquitinyl-[E2 ubiquitin-conjugating enzyme]-L-cysteine + [acceptor protein]-L-lysine = [E2 ubiquitin-conjugating enzyme]-L-cysteine + N(6)-ubiquitinyl-[acceptor protein]-L-lysine.</text>
        <dbReference type="EC" id="2.3.2.27"/>
    </reaction>
</comment>
<protein>
    <recommendedName>
        <fullName evidence="2">RING-type E3 ubiquitin transferase</fullName>
        <ecNumber evidence="2">2.3.2.27</ecNumber>
    </recommendedName>
</protein>
<keyword evidence="3" id="KW-0479">Metal-binding</keyword>
<name>A0AAV1RFL3_9ROSI</name>
<dbReference type="GO" id="GO:0016567">
    <property type="term" value="P:protein ubiquitination"/>
    <property type="evidence" value="ECO:0007669"/>
    <property type="project" value="TreeGrafter"/>
</dbReference>
<dbReference type="CDD" id="cd16454">
    <property type="entry name" value="RING-H2_PA-TM-RING"/>
    <property type="match status" value="1"/>
</dbReference>
<dbReference type="InterPro" id="IPR013083">
    <property type="entry name" value="Znf_RING/FYVE/PHD"/>
</dbReference>
<gene>
    <name evidence="9" type="ORF">DCAF_LOCUS10261</name>
</gene>
<reference evidence="9 10" key="1">
    <citation type="submission" date="2024-01" db="EMBL/GenBank/DDBJ databases">
        <authorList>
            <person name="Waweru B."/>
        </authorList>
    </citation>
    <scope>NUCLEOTIDE SEQUENCE [LARGE SCALE GENOMIC DNA]</scope>
</reference>